<feature type="transmembrane region" description="Helical" evidence="1">
    <location>
        <begin position="77"/>
        <end position="96"/>
    </location>
</feature>
<proteinExistence type="predicted"/>
<gene>
    <name evidence="2" type="ORF">TELCIR_19892</name>
</gene>
<sequence length="109" mass="11931">MNSMRCELVATPSVTIKVAARLTSPSGEFSEWMDGIGKAVHMTHNVTETVPHGGVGAVVSVRDEALQQKNADFIKTYVVLFCISAAIASIVEVTLVRRMFRIDPSRIRI</sequence>
<keyword evidence="1" id="KW-0812">Transmembrane</keyword>
<keyword evidence="1" id="KW-1133">Transmembrane helix</keyword>
<name>A0A2G9TLB7_TELCI</name>
<keyword evidence="1" id="KW-0472">Membrane</keyword>
<dbReference type="Proteomes" id="UP000230423">
    <property type="component" value="Unassembled WGS sequence"/>
</dbReference>
<protein>
    <submittedName>
        <fullName evidence="2">Uncharacterized protein</fullName>
    </submittedName>
</protein>
<evidence type="ECO:0000313" key="2">
    <source>
        <dbReference type="EMBL" id="PIO58668.1"/>
    </source>
</evidence>
<reference evidence="2 3" key="1">
    <citation type="submission" date="2015-09" db="EMBL/GenBank/DDBJ databases">
        <title>Draft genome of the parasitic nematode Teladorsagia circumcincta isolate WARC Sus (inbred).</title>
        <authorList>
            <person name="Mitreva M."/>
        </authorList>
    </citation>
    <scope>NUCLEOTIDE SEQUENCE [LARGE SCALE GENOMIC DNA]</scope>
    <source>
        <strain evidence="2 3">S</strain>
    </source>
</reference>
<evidence type="ECO:0000313" key="3">
    <source>
        <dbReference type="Proteomes" id="UP000230423"/>
    </source>
</evidence>
<accession>A0A2G9TLB7</accession>
<keyword evidence="3" id="KW-1185">Reference proteome</keyword>
<evidence type="ECO:0000256" key="1">
    <source>
        <dbReference type="SAM" id="Phobius"/>
    </source>
</evidence>
<dbReference type="OrthoDB" id="10037706at2759"/>
<organism evidence="2 3">
    <name type="scientific">Teladorsagia circumcincta</name>
    <name type="common">Brown stomach worm</name>
    <name type="synonym">Ostertagia circumcincta</name>
    <dbReference type="NCBI Taxonomy" id="45464"/>
    <lineage>
        <taxon>Eukaryota</taxon>
        <taxon>Metazoa</taxon>
        <taxon>Ecdysozoa</taxon>
        <taxon>Nematoda</taxon>
        <taxon>Chromadorea</taxon>
        <taxon>Rhabditida</taxon>
        <taxon>Rhabditina</taxon>
        <taxon>Rhabditomorpha</taxon>
        <taxon>Strongyloidea</taxon>
        <taxon>Trichostrongylidae</taxon>
        <taxon>Teladorsagia</taxon>
    </lineage>
</organism>
<dbReference type="AlphaFoldDB" id="A0A2G9TLB7"/>
<dbReference type="EMBL" id="KZ360352">
    <property type="protein sequence ID" value="PIO58668.1"/>
    <property type="molecule type" value="Genomic_DNA"/>
</dbReference>